<feature type="transmembrane region" description="Helical" evidence="6">
    <location>
        <begin position="82"/>
        <end position="104"/>
    </location>
</feature>
<dbReference type="EMBL" id="JXUW01000012">
    <property type="protein sequence ID" value="KJE76755.1"/>
    <property type="molecule type" value="Genomic_DNA"/>
</dbReference>
<feature type="transmembrane region" description="Helical" evidence="6">
    <location>
        <begin position="256"/>
        <end position="277"/>
    </location>
</feature>
<gene>
    <name evidence="7" type="ORF">FEAC_15420</name>
</gene>
<evidence type="ECO:0000256" key="4">
    <source>
        <dbReference type="ARBA" id="ARBA00022989"/>
    </source>
</evidence>
<evidence type="ECO:0000256" key="2">
    <source>
        <dbReference type="ARBA" id="ARBA00022475"/>
    </source>
</evidence>
<evidence type="ECO:0000256" key="3">
    <source>
        <dbReference type="ARBA" id="ARBA00022692"/>
    </source>
</evidence>
<feature type="transmembrane region" description="Helical" evidence="6">
    <location>
        <begin position="58"/>
        <end position="76"/>
    </location>
</feature>
<reference evidence="7 8" key="1">
    <citation type="submission" date="2015-01" db="EMBL/GenBank/DDBJ databases">
        <title>Draft genome of the acidophilic iron oxidizer Ferrimicrobium acidiphilum strain T23.</title>
        <authorList>
            <person name="Poehlein A."/>
            <person name="Eisen S."/>
            <person name="Schloemann M."/>
            <person name="Johnson B.D."/>
            <person name="Daniel R."/>
            <person name="Muehling M."/>
        </authorList>
    </citation>
    <scope>NUCLEOTIDE SEQUENCE [LARGE SCALE GENOMIC DNA]</scope>
    <source>
        <strain evidence="7 8">T23</strain>
    </source>
</reference>
<feature type="transmembrane region" description="Helical" evidence="6">
    <location>
        <begin position="207"/>
        <end position="236"/>
    </location>
</feature>
<keyword evidence="4 6" id="KW-1133">Transmembrane helix</keyword>
<evidence type="ECO:0000256" key="1">
    <source>
        <dbReference type="ARBA" id="ARBA00004651"/>
    </source>
</evidence>
<keyword evidence="2" id="KW-1003">Cell membrane</keyword>
<dbReference type="Pfam" id="PF09678">
    <property type="entry name" value="Caa3_CtaG"/>
    <property type="match status" value="1"/>
</dbReference>
<feature type="transmembrane region" description="Helical" evidence="6">
    <location>
        <begin position="19"/>
        <end position="37"/>
    </location>
</feature>
<protein>
    <submittedName>
        <fullName evidence="7">Cytochrome c oxidase caa3 assembly factor</fullName>
    </submittedName>
</protein>
<feature type="transmembrane region" description="Helical" evidence="6">
    <location>
        <begin position="142"/>
        <end position="161"/>
    </location>
</feature>
<dbReference type="AlphaFoldDB" id="A0A0D8FU10"/>
<evidence type="ECO:0000256" key="5">
    <source>
        <dbReference type="ARBA" id="ARBA00023136"/>
    </source>
</evidence>
<dbReference type="InterPro" id="IPR019108">
    <property type="entry name" value="Caa3_assmbl_CtaG-rel"/>
</dbReference>
<sequence>MVLVKAGSFLGYVVDNWHIDWYALILCGLPVAAYWRGHVRRMRTQMAPEIRAGYERRSVAMLIANFLMVVGFFSPIPDWAMVYQWVHMIWHLDLMVFAPPFLIIADPWTEMTEGVPARLMEWLRIRYRALASHERIASTARIVSSPWAAVIAFDGAMWIWHVPGPFDWAMQSYGRMELMMFSFFFAGVFMWYVAIDQGRRRYHENSILRFAHIASVSMSCMLLAIFLGLSSGAWYSAFNWAMGSYRTMSLLADQQIAAGILWVFGAVPWFIAGVVVLRDAISDEEQGTNNISDTFRSFVLRRVRVARPTGLGVTRTSNYDSNPGAQ</sequence>
<dbReference type="eggNOG" id="COG3336">
    <property type="taxonomic scope" value="Bacteria"/>
</dbReference>
<accession>A0A0D8FU10</accession>
<proteinExistence type="predicted"/>
<evidence type="ECO:0000313" key="8">
    <source>
        <dbReference type="Proteomes" id="UP000032336"/>
    </source>
</evidence>
<feature type="transmembrane region" description="Helical" evidence="6">
    <location>
        <begin position="173"/>
        <end position="195"/>
    </location>
</feature>
<keyword evidence="5 6" id="KW-0472">Membrane</keyword>
<comment type="caution">
    <text evidence="7">The sequence shown here is derived from an EMBL/GenBank/DDBJ whole genome shotgun (WGS) entry which is preliminary data.</text>
</comment>
<keyword evidence="8" id="KW-1185">Reference proteome</keyword>
<dbReference type="GO" id="GO:0005886">
    <property type="term" value="C:plasma membrane"/>
    <property type="evidence" value="ECO:0007669"/>
    <property type="project" value="UniProtKB-SubCell"/>
</dbReference>
<organism evidence="7 8">
    <name type="scientific">Ferrimicrobium acidiphilum DSM 19497</name>
    <dbReference type="NCBI Taxonomy" id="1121877"/>
    <lineage>
        <taxon>Bacteria</taxon>
        <taxon>Bacillati</taxon>
        <taxon>Actinomycetota</taxon>
        <taxon>Acidimicrobiia</taxon>
        <taxon>Acidimicrobiales</taxon>
        <taxon>Acidimicrobiaceae</taxon>
        <taxon>Ferrimicrobium</taxon>
    </lineage>
</organism>
<evidence type="ECO:0000256" key="6">
    <source>
        <dbReference type="SAM" id="Phobius"/>
    </source>
</evidence>
<comment type="subcellular location">
    <subcellularLocation>
        <location evidence="1">Cell membrane</location>
        <topology evidence="1">Multi-pass membrane protein</topology>
    </subcellularLocation>
</comment>
<evidence type="ECO:0000313" key="7">
    <source>
        <dbReference type="EMBL" id="KJE76755.1"/>
    </source>
</evidence>
<keyword evidence="3 6" id="KW-0812">Transmembrane</keyword>
<dbReference type="STRING" id="1121877.FEAC_15420"/>
<dbReference type="Proteomes" id="UP000032336">
    <property type="component" value="Unassembled WGS sequence"/>
</dbReference>
<name>A0A0D8FU10_9ACTN</name>